<dbReference type="EMBL" id="JAWDGP010005143">
    <property type="protein sequence ID" value="KAK3759309.1"/>
    <property type="molecule type" value="Genomic_DNA"/>
</dbReference>
<gene>
    <name evidence="2" type="ORF">RRG08_063556</name>
    <name evidence="1" type="ORF">RRG08_063557</name>
</gene>
<organism evidence="1 3">
    <name type="scientific">Elysia crispata</name>
    <name type="common">lettuce slug</name>
    <dbReference type="NCBI Taxonomy" id="231223"/>
    <lineage>
        <taxon>Eukaryota</taxon>
        <taxon>Metazoa</taxon>
        <taxon>Spiralia</taxon>
        <taxon>Lophotrochozoa</taxon>
        <taxon>Mollusca</taxon>
        <taxon>Gastropoda</taxon>
        <taxon>Heterobranchia</taxon>
        <taxon>Euthyneura</taxon>
        <taxon>Panpulmonata</taxon>
        <taxon>Sacoglossa</taxon>
        <taxon>Placobranchoidea</taxon>
        <taxon>Plakobranchidae</taxon>
        <taxon>Elysia</taxon>
    </lineage>
</organism>
<dbReference type="EMBL" id="JAWDGP010004320">
    <property type="protein sequence ID" value="KAK3765317.1"/>
    <property type="molecule type" value="Genomic_DNA"/>
</dbReference>
<evidence type="ECO:0000313" key="3">
    <source>
        <dbReference type="Proteomes" id="UP001283361"/>
    </source>
</evidence>
<dbReference type="AlphaFoldDB" id="A0AAE0YY20"/>
<sequence length="48" mass="5732">QKRINYYNIEEPQPVLEEPQPVYGKSHYFHMVAKTGYRSNDRNFTSKA</sequence>
<proteinExistence type="predicted"/>
<feature type="non-terminal residue" evidence="1">
    <location>
        <position position="1"/>
    </location>
</feature>
<comment type="caution">
    <text evidence="1">The sequence shown here is derived from an EMBL/GenBank/DDBJ whole genome shotgun (WGS) entry which is preliminary data.</text>
</comment>
<accession>A0AAE0YY20</accession>
<protein>
    <submittedName>
        <fullName evidence="1">Uncharacterized protein</fullName>
    </submittedName>
</protein>
<name>A0AAE0YY20_9GAST</name>
<reference evidence="1" key="1">
    <citation type="journal article" date="2023" name="G3 (Bethesda)">
        <title>A reference genome for the long-term kleptoplast-retaining sea slug Elysia crispata morphotype clarki.</title>
        <authorList>
            <person name="Eastman K.E."/>
            <person name="Pendleton A.L."/>
            <person name="Shaikh M.A."/>
            <person name="Suttiyut T."/>
            <person name="Ogas R."/>
            <person name="Tomko P."/>
            <person name="Gavelis G."/>
            <person name="Widhalm J.R."/>
            <person name="Wisecaver J.H."/>
        </authorList>
    </citation>
    <scope>NUCLEOTIDE SEQUENCE</scope>
    <source>
        <strain evidence="1">ECLA1</strain>
    </source>
</reference>
<evidence type="ECO:0000313" key="2">
    <source>
        <dbReference type="EMBL" id="KAK3765317.1"/>
    </source>
</evidence>
<evidence type="ECO:0000313" key="1">
    <source>
        <dbReference type="EMBL" id="KAK3759309.1"/>
    </source>
</evidence>
<keyword evidence="3" id="KW-1185">Reference proteome</keyword>
<dbReference type="Proteomes" id="UP001283361">
    <property type="component" value="Unassembled WGS sequence"/>
</dbReference>